<organism evidence="1">
    <name type="scientific">Mucor ambiguus</name>
    <dbReference type="NCBI Taxonomy" id="91626"/>
    <lineage>
        <taxon>Eukaryota</taxon>
        <taxon>Fungi</taxon>
        <taxon>Fungi incertae sedis</taxon>
        <taxon>Mucoromycota</taxon>
        <taxon>Mucoromycotina</taxon>
        <taxon>Mucoromycetes</taxon>
        <taxon>Mucorales</taxon>
        <taxon>Mucorineae</taxon>
        <taxon>Mucoraceae</taxon>
        <taxon>Mucor</taxon>
    </lineage>
</organism>
<evidence type="ECO:0008006" key="3">
    <source>
        <dbReference type="Google" id="ProtNLM"/>
    </source>
</evidence>
<protein>
    <recommendedName>
        <fullName evidence="3">CCHC-type domain-containing protein</fullName>
    </recommendedName>
</protein>
<dbReference type="EMBL" id="DF837478">
    <property type="protein sequence ID" value="GAN11880.1"/>
    <property type="molecule type" value="Genomic_DNA"/>
</dbReference>
<dbReference type="OrthoDB" id="2287232at2759"/>
<dbReference type="AlphaFoldDB" id="A0A0C9LZD1"/>
<accession>A0A0C9LZD1</accession>
<proteinExistence type="predicted"/>
<evidence type="ECO:0000313" key="1">
    <source>
        <dbReference type="EMBL" id="GAN11880.1"/>
    </source>
</evidence>
<sequence length="159" mass="17772">MPDFCRNYCQSSVHCRADCPDDYKKWARCCYHYCNATGHVAKNCRRNDNPNKIRAVNKLLSKPGKGSQEANGGASTGKKKVNPKLLLQLPLVVALLAEKKMMLLVVLPRLLINKMGLNIASQVMLIVNVVVLNQAYVPVPGSRLMQIIYVYVMSKPPRC</sequence>
<evidence type="ECO:0000313" key="2">
    <source>
        <dbReference type="Proteomes" id="UP000053815"/>
    </source>
</evidence>
<reference evidence="1" key="1">
    <citation type="submission" date="2014-09" db="EMBL/GenBank/DDBJ databases">
        <title>Draft genome sequence of an oleaginous Mucoromycotina fungus Mucor ambiguus NBRC6742.</title>
        <authorList>
            <person name="Takeda I."/>
            <person name="Yamane N."/>
            <person name="Morita T."/>
            <person name="Tamano K."/>
            <person name="Machida M."/>
            <person name="Baker S."/>
            <person name="Koike H."/>
        </authorList>
    </citation>
    <scope>NUCLEOTIDE SEQUENCE</scope>
    <source>
        <strain evidence="1">NBRC 6742</strain>
    </source>
</reference>
<name>A0A0C9LZD1_9FUNG</name>
<dbReference type="Proteomes" id="UP000053815">
    <property type="component" value="Unassembled WGS sequence"/>
</dbReference>
<keyword evidence="2" id="KW-1185">Reference proteome</keyword>
<gene>
    <name evidence="1" type="ORF">MAM1_1189d11502</name>
</gene>
<feature type="non-terminal residue" evidence="1">
    <location>
        <position position="159"/>
    </location>
</feature>